<evidence type="ECO:0000313" key="2">
    <source>
        <dbReference type="Proteomes" id="UP000241071"/>
    </source>
</evidence>
<dbReference type="EMBL" id="KC008572">
    <property type="protein sequence ID" value="AGF85610.1"/>
    <property type="molecule type" value="Genomic_DNA"/>
</dbReference>
<evidence type="ECO:0000313" key="1">
    <source>
        <dbReference type="EMBL" id="AGF85610.1"/>
    </source>
</evidence>
<accession>M1NNH4</accession>
<protein>
    <submittedName>
        <fullName evidence="1">Repeat protein</fullName>
    </submittedName>
</protein>
<reference evidence="1 2" key="1">
    <citation type="submission" date="2012-10" db="EMBL/GenBank/DDBJ databases">
        <title>Complete genome sequence of Moumouvirus goulette.</title>
        <authorList>
            <person name="Fournous G."/>
            <person name="Bougalmi M."/>
            <person name="Colson P."/>
        </authorList>
    </citation>
    <scope>NUCLEOTIDE SEQUENCE [LARGE SCALE GENOMIC DNA]</scope>
</reference>
<proteinExistence type="predicted"/>
<name>M1NNH4_9VIRU</name>
<gene>
    <name evidence="1" type="ORF">glt_00805</name>
</gene>
<sequence length="374" mass="44307">MDYNNLKEFTKYLNLNISDELELDFDSTKIYKYLYKNEEHEYISKCKRECFGSVLYFSMKAYESIINSELIYNFITGDANCIDDLAICLLAVHLKINDLVLFLKNKGFDFSINMYHGHNYYKDNKTLITFSHVYTKSIVFNYISKINTDIIKQLIENGLKYNEMFDLPNIISNDLIQTFIDYDFFTGIKNYENLLVKYLQEDITGISENIINQIISKGANINNSFKHDPKYFLKIFDLCPKEKLDFLIKYDFTDIDRLLIAACIFSEYKIIELFLLHDYELNTQCIKILIEKFDINAFNFLIDHKINLSSYEFKINNDKLLIIDKLKELDLNMDIFYTCLFNKYCRNNKNNITSASDLVNYSDLLRSFDNLSIR</sequence>
<dbReference type="Proteomes" id="UP000241071">
    <property type="component" value="Segment"/>
</dbReference>
<organism evidence="1 2">
    <name type="scientific">Moumouvirus goulette</name>
    <dbReference type="NCBI Taxonomy" id="1247379"/>
    <lineage>
        <taxon>Viruses</taxon>
        <taxon>Varidnaviria</taxon>
        <taxon>Bamfordvirae</taxon>
        <taxon>Nucleocytoviricota</taxon>
        <taxon>Megaviricetes</taxon>
        <taxon>Imitervirales</taxon>
        <taxon>Mimiviridae</taxon>
        <taxon>Megamimivirinae</taxon>
        <taxon>Moumouvirus</taxon>
        <taxon>Moumouvirus goulettemassiliense</taxon>
    </lineage>
</organism>
<keyword evidence="2" id="KW-1185">Reference proteome</keyword>